<dbReference type="Gene3D" id="2.30.110.10">
    <property type="entry name" value="Electron Transport, Fmn-binding Protein, Chain A"/>
    <property type="match status" value="1"/>
</dbReference>
<dbReference type="PANTHER" id="PTHR30466">
    <property type="entry name" value="FLAVIN REDUCTASE"/>
    <property type="match status" value="1"/>
</dbReference>
<dbReference type="InterPro" id="IPR012349">
    <property type="entry name" value="Split_barrel_FMN-bd"/>
</dbReference>
<dbReference type="SMART" id="SM00903">
    <property type="entry name" value="Flavin_Reduct"/>
    <property type="match status" value="1"/>
</dbReference>
<organism evidence="4 5">
    <name type="scientific">Micromonospora chokoriensis</name>
    <dbReference type="NCBI Taxonomy" id="356851"/>
    <lineage>
        <taxon>Bacteria</taxon>
        <taxon>Bacillati</taxon>
        <taxon>Actinomycetota</taxon>
        <taxon>Actinomycetes</taxon>
        <taxon>Micromonosporales</taxon>
        <taxon>Micromonosporaceae</taxon>
        <taxon>Micromonospora</taxon>
    </lineage>
</organism>
<evidence type="ECO:0000259" key="3">
    <source>
        <dbReference type="SMART" id="SM00903"/>
    </source>
</evidence>
<dbReference type="AlphaFoldDB" id="A0A1C4XEJ7"/>
<evidence type="ECO:0000256" key="2">
    <source>
        <dbReference type="SAM" id="MobiDB-lite"/>
    </source>
</evidence>
<dbReference type="EMBL" id="LT607409">
    <property type="protein sequence ID" value="SCF06757.1"/>
    <property type="molecule type" value="Genomic_DNA"/>
</dbReference>
<dbReference type="InterPro" id="IPR050268">
    <property type="entry name" value="NADH-dep_flavin_reductase"/>
</dbReference>
<keyword evidence="5" id="KW-1185">Reference proteome</keyword>
<dbReference type="GO" id="GO:0042602">
    <property type="term" value="F:riboflavin reductase (NADPH) activity"/>
    <property type="evidence" value="ECO:0007669"/>
    <property type="project" value="TreeGrafter"/>
</dbReference>
<dbReference type="SUPFAM" id="SSF50475">
    <property type="entry name" value="FMN-binding split barrel"/>
    <property type="match status" value="1"/>
</dbReference>
<keyword evidence="1" id="KW-0560">Oxidoreductase</keyword>
<accession>A0A1C4XEJ7</accession>
<gene>
    <name evidence="4" type="ORF">GA0070612_3505</name>
</gene>
<protein>
    <submittedName>
        <fullName evidence="4">NADH-FMN oxidoreductase RutF, flavin reductase (DIM6/NTAB) family</fullName>
    </submittedName>
</protein>
<feature type="region of interest" description="Disordered" evidence="2">
    <location>
        <begin position="1"/>
        <end position="25"/>
    </location>
</feature>
<dbReference type="Proteomes" id="UP000198224">
    <property type="component" value="Chromosome I"/>
</dbReference>
<name>A0A1C4XEJ7_9ACTN</name>
<evidence type="ECO:0000256" key="1">
    <source>
        <dbReference type="ARBA" id="ARBA00023002"/>
    </source>
</evidence>
<feature type="domain" description="Flavin reductase like" evidence="3">
    <location>
        <begin position="33"/>
        <end position="180"/>
    </location>
</feature>
<dbReference type="InterPro" id="IPR002563">
    <property type="entry name" value="Flavin_Rdtase-like_dom"/>
</dbReference>
<proteinExistence type="predicted"/>
<sequence>MSFSGKSADVLAGQDSSPPELPGATATSMRDVMAQFATGVVLLSVGGEHVHGMTANAFTSVSLRPPQVLCCVSHTAVMHAAITAAGLFGVSVLGADQADLARYFADKSRPLGAAQFEGVSWRAGEHSGAPLLAGALAWLECEIVQSYDGGDHSIIVGSVLAAGRGPDHPGLLFFDGGFQPAPRRAG</sequence>
<dbReference type="PANTHER" id="PTHR30466:SF1">
    <property type="entry name" value="FMN REDUCTASE (NADH) RUTF"/>
    <property type="match status" value="1"/>
</dbReference>
<dbReference type="Pfam" id="PF01613">
    <property type="entry name" value="Flavin_Reduct"/>
    <property type="match status" value="1"/>
</dbReference>
<evidence type="ECO:0000313" key="4">
    <source>
        <dbReference type="EMBL" id="SCF06757.1"/>
    </source>
</evidence>
<dbReference type="GO" id="GO:0010181">
    <property type="term" value="F:FMN binding"/>
    <property type="evidence" value="ECO:0007669"/>
    <property type="project" value="InterPro"/>
</dbReference>
<reference evidence="5" key="1">
    <citation type="submission" date="2016-06" db="EMBL/GenBank/DDBJ databases">
        <authorList>
            <person name="Varghese N."/>
            <person name="Submissions Spin"/>
        </authorList>
    </citation>
    <scope>NUCLEOTIDE SEQUENCE [LARGE SCALE GENOMIC DNA]</scope>
    <source>
        <strain evidence="5">DSM 45160</strain>
    </source>
</reference>
<evidence type="ECO:0000313" key="5">
    <source>
        <dbReference type="Proteomes" id="UP000198224"/>
    </source>
</evidence>